<dbReference type="Pfam" id="PF00782">
    <property type="entry name" value="DSPc"/>
    <property type="match status" value="1"/>
</dbReference>
<dbReference type="PROSITE" id="PS50054">
    <property type="entry name" value="TYR_PHOSPHATASE_DUAL"/>
    <property type="match status" value="1"/>
</dbReference>
<sequence>ESAFPSEILKDFLFLGSYDNASRSELLKTIGISHILNTVPLCQNLYRNSFTYHCLQDDKTLQFDDAIQFLEQCERDKARVLVHCMSGKSRCVSCICSSLLDEVQRLATCTMFSVGERTEATSATG</sequence>
<dbReference type="Gene3D" id="3.90.190.10">
    <property type="entry name" value="Protein tyrosine phosphatase superfamily"/>
    <property type="match status" value="1"/>
</dbReference>
<evidence type="ECO:0000313" key="3">
    <source>
        <dbReference type="Proteomes" id="UP000015105"/>
    </source>
</evidence>
<dbReference type="InterPro" id="IPR000340">
    <property type="entry name" value="Dual-sp_phosphatase_cat-dom"/>
</dbReference>
<dbReference type="SMART" id="SM00195">
    <property type="entry name" value="DSPc"/>
    <property type="match status" value="1"/>
</dbReference>
<dbReference type="GO" id="GO:0009738">
    <property type="term" value="P:abscisic acid-activated signaling pathway"/>
    <property type="evidence" value="ECO:0007669"/>
    <property type="project" value="InterPro"/>
</dbReference>
<protein>
    <recommendedName>
        <fullName evidence="1">Tyrosine-protein phosphatase domain-containing protein</fullName>
    </recommendedName>
</protein>
<dbReference type="Gramene" id="AET7Gv20557200.5">
    <property type="protein sequence ID" value="AET7Gv20557200.5"/>
    <property type="gene ID" value="AET7Gv20557200"/>
</dbReference>
<dbReference type="GO" id="GO:0005634">
    <property type="term" value="C:nucleus"/>
    <property type="evidence" value="ECO:0007669"/>
    <property type="project" value="TreeGrafter"/>
</dbReference>
<organism evidence="2 3">
    <name type="scientific">Aegilops tauschii subsp. strangulata</name>
    <name type="common">Goatgrass</name>
    <dbReference type="NCBI Taxonomy" id="200361"/>
    <lineage>
        <taxon>Eukaryota</taxon>
        <taxon>Viridiplantae</taxon>
        <taxon>Streptophyta</taxon>
        <taxon>Embryophyta</taxon>
        <taxon>Tracheophyta</taxon>
        <taxon>Spermatophyta</taxon>
        <taxon>Magnoliopsida</taxon>
        <taxon>Liliopsida</taxon>
        <taxon>Poales</taxon>
        <taxon>Poaceae</taxon>
        <taxon>BOP clade</taxon>
        <taxon>Pooideae</taxon>
        <taxon>Triticodae</taxon>
        <taxon>Triticeae</taxon>
        <taxon>Triticinae</taxon>
        <taxon>Aegilops</taxon>
    </lineage>
</organism>
<dbReference type="GO" id="GO:0033549">
    <property type="term" value="F:MAP kinase phosphatase activity"/>
    <property type="evidence" value="ECO:0007669"/>
    <property type="project" value="InterPro"/>
</dbReference>
<reference evidence="3" key="2">
    <citation type="journal article" date="2017" name="Nat. Plants">
        <title>The Aegilops tauschii genome reveals multiple impacts of transposons.</title>
        <authorList>
            <person name="Zhao G."/>
            <person name="Zou C."/>
            <person name="Li K."/>
            <person name="Wang K."/>
            <person name="Li T."/>
            <person name="Gao L."/>
            <person name="Zhang X."/>
            <person name="Wang H."/>
            <person name="Yang Z."/>
            <person name="Liu X."/>
            <person name="Jiang W."/>
            <person name="Mao L."/>
            <person name="Kong X."/>
            <person name="Jiao Y."/>
            <person name="Jia J."/>
        </authorList>
    </citation>
    <scope>NUCLEOTIDE SEQUENCE [LARGE SCALE GENOMIC DNA]</scope>
    <source>
        <strain evidence="3">cv. AL8/78</strain>
    </source>
</reference>
<feature type="domain" description="Tyrosine-protein phosphatase" evidence="1">
    <location>
        <begin position="4"/>
        <end position="125"/>
    </location>
</feature>
<keyword evidence="3" id="KW-1185">Reference proteome</keyword>
<dbReference type="InterPro" id="IPR020422">
    <property type="entry name" value="TYR_PHOSPHATASE_DUAL_dom"/>
</dbReference>
<name>A0A453RF17_AEGTS</name>
<dbReference type="GO" id="GO:0009734">
    <property type="term" value="P:auxin-activated signaling pathway"/>
    <property type="evidence" value="ECO:0007669"/>
    <property type="project" value="InterPro"/>
</dbReference>
<reference evidence="3" key="1">
    <citation type="journal article" date="2014" name="Science">
        <title>Ancient hybridizations among the ancestral genomes of bread wheat.</title>
        <authorList>
            <consortium name="International Wheat Genome Sequencing Consortium,"/>
            <person name="Marcussen T."/>
            <person name="Sandve S.R."/>
            <person name="Heier L."/>
            <person name="Spannagl M."/>
            <person name="Pfeifer M."/>
            <person name="Jakobsen K.S."/>
            <person name="Wulff B.B."/>
            <person name="Steuernagel B."/>
            <person name="Mayer K.F."/>
            <person name="Olsen O.A."/>
        </authorList>
    </citation>
    <scope>NUCLEOTIDE SEQUENCE [LARGE SCALE GENOMIC DNA]</scope>
    <source>
        <strain evidence="3">cv. AL8/78</strain>
    </source>
</reference>
<dbReference type="EnsemblPlants" id="AET7Gv20557200.5">
    <property type="protein sequence ID" value="AET7Gv20557200.5"/>
    <property type="gene ID" value="AET7Gv20557200"/>
</dbReference>
<reference evidence="2" key="4">
    <citation type="submission" date="2019-03" db="UniProtKB">
        <authorList>
            <consortium name="EnsemblPlants"/>
        </authorList>
    </citation>
    <scope>IDENTIFICATION</scope>
</reference>
<evidence type="ECO:0000259" key="1">
    <source>
        <dbReference type="PROSITE" id="PS50054"/>
    </source>
</evidence>
<dbReference type="Proteomes" id="UP000015105">
    <property type="component" value="Chromosome 7D"/>
</dbReference>
<reference evidence="2" key="3">
    <citation type="journal article" date="2017" name="Nature">
        <title>Genome sequence of the progenitor of the wheat D genome Aegilops tauschii.</title>
        <authorList>
            <person name="Luo M.C."/>
            <person name="Gu Y.Q."/>
            <person name="Puiu D."/>
            <person name="Wang H."/>
            <person name="Twardziok S.O."/>
            <person name="Deal K.R."/>
            <person name="Huo N."/>
            <person name="Zhu T."/>
            <person name="Wang L."/>
            <person name="Wang Y."/>
            <person name="McGuire P.E."/>
            <person name="Liu S."/>
            <person name="Long H."/>
            <person name="Ramasamy R.K."/>
            <person name="Rodriguez J.C."/>
            <person name="Van S.L."/>
            <person name="Yuan L."/>
            <person name="Wang Z."/>
            <person name="Xia Z."/>
            <person name="Xiao L."/>
            <person name="Anderson O.D."/>
            <person name="Ouyang S."/>
            <person name="Liang Y."/>
            <person name="Zimin A.V."/>
            <person name="Pertea G."/>
            <person name="Qi P."/>
            <person name="Bennetzen J.L."/>
            <person name="Dai X."/>
            <person name="Dawson M.W."/>
            <person name="Muller H.G."/>
            <person name="Kugler K."/>
            <person name="Rivarola-Duarte L."/>
            <person name="Spannagl M."/>
            <person name="Mayer K.F.X."/>
            <person name="Lu F.H."/>
            <person name="Bevan M.W."/>
            <person name="Leroy P."/>
            <person name="Li P."/>
            <person name="You F.M."/>
            <person name="Sun Q."/>
            <person name="Liu Z."/>
            <person name="Lyons E."/>
            <person name="Wicker T."/>
            <person name="Salzberg S.L."/>
            <person name="Devos K.M."/>
            <person name="Dvorak J."/>
        </authorList>
    </citation>
    <scope>NUCLEOTIDE SEQUENCE [LARGE SCALE GENOMIC DNA]</scope>
    <source>
        <strain evidence="2">cv. AL8/78</strain>
    </source>
</reference>
<dbReference type="SUPFAM" id="SSF52799">
    <property type="entry name" value="(Phosphotyrosine protein) phosphatases II"/>
    <property type="match status" value="1"/>
</dbReference>
<dbReference type="InterPro" id="IPR044212">
    <property type="entry name" value="IBR5-like"/>
</dbReference>
<dbReference type="PANTHER" id="PTHR47244:SF1">
    <property type="entry name" value="PROTEIN-TYROSINE-PHOSPHATASE IBR5"/>
    <property type="match status" value="1"/>
</dbReference>
<reference evidence="2" key="5">
    <citation type="journal article" date="2021" name="G3 (Bethesda)">
        <title>Aegilops tauschii genome assembly Aet v5.0 features greater sequence contiguity and improved annotation.</title>
        <authorList>
            <person name="Wang L."/>
            <person name="Zhu T."/>
            <person name="Rodriguez J.C."/>
            <person name="Deal K.R."/>
            <person name="Dubcovsky J."/>
            <person name="McGuire P.E."/>
            <person name="Lux T."/>
            <person name="Spannagl M."/>
            <person name="Mayer K.F.X."/>
            <person name="Baldrich P."/>
            <person name="Meyers B.C."/>
            <person name="Huo N."/>
            <person name="Gu Y.Q."/>
            <person name="Zhou H."/>
            <person name="Devos K.M."/>
            <person name="Bennetzen J.L."/>
            <person name="Unver T."/>
            <person name="Budak H."/>
            <person name="Gulick P.J."/>
            <person name="Galiba G."/>
            <person name="Kalapos B."/>
            <person name="Nelson D.R."/>
            <person name="Li P."/>
            <person name="You F.M."/>
            <person name="Luo M.C."/>
            <person name="Dvorak J."/>
        </authorList>
    </citation>
    <scope>NUCLEOTIDE SEQUENCE [LARGE SCALE GENOMIC DNA]</scope>
    <source>
        <strain evidence="2">cv. AL8/78</strain>
    </source>
</reference>
<dbReference type="InterPro" id="IPR029021">
    <property type="entry name" value="Prot-tyrosine_phosphatase-like"/>
</dbReference>
<proteinExistence type="predicted"/>
<dbReference type="AlphaFoldDB" id="A0A453RF17"/>
<dbReference type="PANTHER" id="PTHR47244">
    <property type="entry name" value="PROTEIN-TYROSINE-PHOSPHATASE IBR5"/>
    <property type="match status" value="1"/>
</dbReference>
<accession>A0A453RF17</accession>
<evidence type="ECO:0000313" key="2">
    <source>
        <dbReference type="EnsemblPlants" id="AET7Gv20557200.5"/>
    </source>
</evidence>